<comment type="caution">
    <text evidence="1">The sequence shown here is derived from an EMBL/GenBank/DDBJ whole genome shotgun (WGS) entry which is preliminary data.</text>
</comment>
<dbReference type="AlphaFoldDB" id="A0ABD2WQP1"/>
<protein>
    <submittedName>
        <fullName evidence="1">Uncharacterized protein</fullName>
    </submittedName>
</protein>
<evidence type="ECO:0000313" key="1">
    <source>
        <dbReference type="EMBL" id="KAL3394781.1"/>
    </source>
</evidence>
<dbReference type="EMBL" id="JBJJXI010000088">
    <property type="protein sequence ID" value="KAL3394781.1"/>
    <property type="molecule type" value="Genomic_DNA"/>
</dbReference>
<dbReference type="Proteomes" id="UP001627154">
    <property type="component" value="Unassembled WGS sequence"/>
</dbReference>
<dbReference type="PANTHER" id="PTHR46579">
    <property type="entry name" value="F5/8 TYPE C DOMAIN-CONTAINING PROTEIN-RELATED"/>
    <property type="match status" value="1"/>
</dbReference>
<proteinExistence type="predicted"/>
<organism evidence="1 2">
    <name type="scientific">Trichogramma kaykai</name>
    <dbReference type="NCBI Taxonomy" id="54128"/>
    <lineage>
        <taxon>Eukaryota</taxon>
        <taxon>Metazoa</taxon>
        <taxon>Ecdysozoa</taxon>
        <taxon>Arthropoda</taxon>
        <taxon>Hexapoda</taxon>
        <taxon>Insecta</taxon>
        <taxon>Pterygota</taxon>
        <taxon>Neoptera</taxon>
        <taxon>Endopterygota</taxon>
        <taxon>Hymenoptera</taxon>
        <taxon>Apocrita</taxon>
        <taxon>Proctotrupomorpha</taxon>
        <taxon>Chalcidoidea</taxon>
        <taxon>Trichogrammatidae</taxon>
        <taxon>Trichogramma</taxon>
    </lineage>
</organism>
<keyword evidence="2" id="KW-1185">Reference proteome</keyword>
<dbReference type="PANTHER" id="PTHR46579:SF1">
    <property type="entry name" value="F5_8 TYPE C DOMAIN-CONTAINING PROTEIN"/>
    <property type="match status" value="1"/>
</dbReference>
<accession>A0ABD2WQP1</accession>
<reference evidence="1 2" key="1">
    <citation type="journal article" date="2024" name="bioRxiv">
        <title>A reference genome for Trichogramma kaykai: A tiny desert-dwelling parasitoid wasp with competing sex-ratio distorters.</title>
        <authorList>
            <person name="Culotta J."/>
            <person name="Lindsey A.R."/>
        </authorList>
    </citation>
    <scope>NUCLEOTIDE SEQUENCE [LARGE SCALE GENOMIC DNA]</scope>
    <source>
        <strain evidence="1 2">KSX58</strain>
    </source>
</reference>
<evidence type="ECO:0000313" key="2">
    <source>
        <dbReference type="Proteomes" id="UP001627154"/>
    </source>
</evidence>
<name>A0ABD2WQP1_9HYME</name>
<sequence length="325" mass="37448">MTNLFKLANNFFETPILPNSKYALDKLLNNSGVEYHAVCQTCSAYLGQHSKDQPYEYCTNCNSETQLKNPSDENYFILIDPSVQIADLLHTYEDHYDYVMNKRIPNNENIMTDVYDGNVYTKFVSSLPPQQQSKYVTIIFNTDGAPKFENSKKSIWPIYLMLHELPQQERMNNLICCGLWFNEKKPDMILFMDKFVNMFNNITSQGIRCNIKNEDITITPYIVSCCVDSVARAPMQGMKQFNGYYGCNWCLHPGEHDGVMMYTLQDVPVSLRTHEDTLQLMLQSDIDHINFGVKYASPLINLPSFNIVDGFVPDYMHFCLEGVAK</sequence>
<gene>
    <name evidence="1" type="ORF">TKK_011062</name>
</gene>